<dbReference type="SMART" id="SM00530">
    <property type="entry name" value="HTH_XRE"/>
    <property type="match status" value="1"/>
</dbReference>
<sequence length="852" mass="91233">MDFGGLVRAFRTRALYTQEELAALTGLSVRHLREIESGRAGTPRGSTVRMLAGTLALSPPDLETFELAARSGPRTATRQPDPPPPAQLPPDVTAFIGREGPIAELDTLARPRDGPSDVVLVLAITGTAGVGKTALAVHWAHRVRTAFPGGQLYANLRGYDPDRPVSAVDALAALLSGLGVAGENVPVGVAERAARFRSEVADRRILILLDNASSVDQVRPLLPGTPSCLVLVTSRDSLSGLVARDGAHRVPLDVLSAPDAGRLLRRLIGTRVDADPGAAAVLADRCVRLPLALRIAAELATARPSAALGELAGELEDQQTRLELLDAGGDPWSDVAAVLSWSMRHLPPDVVHLFGLLSLHPGTDLDSFAAAALADISRPAAGRGLRLLARAHLIHPTGPDRYGMHDLLRAYATSLARAEHSTELRRSIQDRLFGYYLGTAADAMNRLHPADAHHRPVIAAVTTPQPALADPVAAREWLDSERHALIAVAAHTATHAWPAHATRLSAVLFRYLIGGHHTDALTVHEHAVHAAQHAGDLNGQAQALTHLGATQLRFGRNQLAARHLRQALAVFEQAGDLTGQARALTSLGDVDQRMGNYPSATRRHERALVRYRHVGDRSGEAHALTKLGIIQERLGRYREAIAYHEQALALFRRSGDDPGEAAALSNLGDAEGKLGRYGPATEHLERALTLYRETGNPDGNAWALDNLGALYARRGQPGRAADYRRHALSIHRETGERYGEVCALNGLGEAADRTGCVADAVRYHLAAHTVAAAIGDRHQLARAHAGLGHAHRALGEAGRAHYHFEQAWILYRRLGTPEAERIRDHLSTGLPEESRPAPHHDLGGASGATTPT</sequence>
<keyword evidence="8" id="KW-1185">Reference proteome</keyword>
<dbReference type="OrthoDB" id="7628974at2"/>
<evidence type="ECO:0000256" key="5">
    <source>
        <dbReference type="SAM" id="MobiDB-lite"/>
    </source>
</evidence>
<dbReference type="Gene3D" id="3.40.50.300">
    <property type="entry name" value="P-loop containing nucleotide triphosphate hydrolases"/>
    <property type="match status" value="1"/>
</dbReference>
<comment type="subcellular location">
    <subcellularLocation>
        <location evidence="1">Cytoplasm</location>
    </subcellularLocation>
</comment>
<dbReference type="EMBL" id="PVMZ01000004">
    <property type="protein sequence ID" value="PRX22901.1"/>
    <property type="molecule type" value="Genomic_DNA"/>
</dbReference>
<evidence type="ECO:0000313" key="8">
    <source>
        <dbReference type="Proteomes" id="UP000239415"/>
    </source>
</evidence>
<dbReference type="PROSITE" id="PS50943">
    <property type="entry name" value="HTH_CROC1"/>
    <property type="match status" value="1"/>
</dbReference>
<dbReference type="RefSeq" id="WP_106317911.1">
    <property type="nucleotide sequence ID" value="NZ_BOMO01000022.1"/>
</dbReference>
<feature type="repeat" description="TPR" evidence="4">
    <location>
        <begin position="621"/>
        <end position="654"/>
    </location>
</feature>
<feature type="region of interest" description="Disordered" evidence="5">
    <location>
        <begin position="70"/>
        <end position="90"/>
    </location>
</feature>
<dbReference type="Pfam" id="PF13424">
    <property type="entry name" value="TPR_12"/>
    <property type="match status" value="2"/>
</dbReference>
<dbReference type="CDD" id="cd00093">
    <property type="entry name" value="HTH_XRE"/>
    <property type="match status" value="1"/>
</dbReference>
<dbReference type="GO" id="GO:0001965">
    <property type="term" value="F:G-protein alpha-subunit binding"/>
    <property type="evidence" value="ECO:0007669"/>
    <property type="project" value="TreeGrafter"/>
</dbReference>
<protein>
    <submittedName>
        <fullName evidence="7">Helix-turn-helix protein</fullName>
    </submittedName>
</protein>
<dbReference type="InterPro" id="IPR019734">
    <property type="entry name" value="TPR_rpt"/>
</dbReference>
<dbReference type="GO" id="GO:0003677">
    <property type="term" value="F:DNA binding"/>
    <property type="evidence" value="ECO:0007669"/>
    <property type="project" value="InterPro"/>
</dbReference>
<dbReference type="InterPro" id="IPR052386">
    <property type="entry name" value="GPSM"/>
</dbReference>
<dbReference type="GO" id="GO:0005092">
    <property type="term" value="F:GDP-dissociation inhibitor activity"/>
    <property type="evidence" value="ECO:0007669"/>
    <property type="project" value="TreeGrafter"/>
</dbReference>
<feature type="region of interest" description="Disordered" evidence="5">
    <location>
        <begin position="828"/>
        <end position="852"/>
    </location>
</feature>
<dbReference type="Gene3D" id="1.25.40.10">
    <property type="entry name" value="Tetratricopeptide repeat domain"/>
    <property type="match status" value="2"/>
</dbReference>
<feature type="repeat" description="TPR" evidence="4">
    <location>
        <begin position="661"/>
        <end position="694"/>
    </location>
</feature>
<keyword evidence="3" id="KW-0677">Repeat</keyword>
<dbReference type="PANTHER" id="PTHR45954:SF1">
    <property type="entry name" value="LD33695P"/>
    <property type="match status" value="1"/>
</dbReference>
<dbReference type="Proteomes" id="UP000239415">
    <property type="component" value="Unassembled WGS sequence"/>
</dbReference>
<evidence type="ECO:0000256" key="1">
    <source>
        <dbReference type="ARBA" id="ARBA00004496"/>
    </source>
</evidence>
<proteinExistence type="predicted"/>
<dbReference type="GO" id="GO:0005938">
    <property type="term" value="C:cell cortex"/>
    <property type="evidence" value="ECO:0007669"/>
    <property type="project" value="TreeGrafter"/>
</dbReference>
<feature type="compositionally biased region" description="Basic and acidic residues" evidence="5">
    <location>
        <begin position="828"/>
        <end position="842"/>
    </location>
</feature>
<dbReference type="SUPFAM" id="SSF48452">
    <property type="entry name" value="TPR-like"/>
    <property type="match status" value="2"/>
</dbReference>
<dbReference type="SUPFAM" id="SSF52540">
    <property type="entry name" value="P-loop containing nucleoside triphosphate hydrolases"/>
    <property type="match status" value="1"/>
</dbReference>
<dbReference type="SMART" id="SM00028">
    <property type="entry name" value="TPR"/>
    <property type="match status" value="7"/>
</dbReference>
<dbReference type="InterPro" id="IPR010982">
    <property type="entry name" value="Lambda_DNA-bd_dom_sf"/>
</dbReference>
<evidence type="ECO:0000256" key="2">
    <source>
        <dbReference type="ARBA" id="ARBA00022490"/>
    </source>
</evidence>
<reference evidence="7 8" key="1">
    <citation type="submission" date="2018-03" db="EMBL/GenBank/DDBJ databases">
        <title>Genomic Encyclopedia of Archaeal and Bacterial Type Strains, Phase II (KMG-II): from individual species to whole genera.</title>
        <authorList>
            <person name="Goeker M."/>
        </authorList>
    </citation>
    <scope>NUCLEOTIDE SEQUENCE [LARGE SCALE GENOMIC DNA]</scope>
    <source>
        <strain evidence="7 8">DSM 43146</strain>
    </source>
</reference>
<dbReference type="SUPFAM" id="SSF47413">
    <property type="entry name" value="lambda repressor-like DNA-binding domains"/>
    <property type="match status" value="1"/>
</dbReference>
<dbReference type="InterPro" id="IPR001387">
    <property type="entry name" value="Cro/C1-type_HTH"/>
</dbReference>
<dbReference type="InterPro" id="IPR027417">
    <property type="entry name" value="P-loop_NTPase"/>
</dbReference>
<dbReference type="PRINTS" id="PR00364">
    <property type="entry name" value="DISEASERSIST"/>
</dbReference>
<dbReference type="AlphaFoldDB" id="A0A2T0KHJ3"/>
<accession>A0A2T0KHJ3</accession>
<evidence type="ECO:0000256" key="4">
    <source>
        <dbReference type="PROSITE-ProRule" id="PRU00339"/>
    </source>
</evidence>
<evidence type="ECO:0000256" key="3">
    <source>
        <dbReference type="ARBA" id="ARBA00022737"/>
    </source>
</evidence>
<dbReference type="Pfam" id="PF13560">
    <property type="entry name" value="HTH_31"/>
    <property type="match status" value="1"/>
</dbReference>
<gene>
    <name evidence="7" type="ORF">CLV67_104429</name>
</gene>
<keyword evidence="4" id="KW-0802">TPR repeat</keyword>
<keyword evidence="2" id="KW-0963">Cytoplasm</keyword>
<dbReference type="InterPro" id="IPR011990">
    <property type="entry name" value="TPR-like_helical_dom_sf"/>
</dbReference>
<organism evidence="7 8">
    <name type="scientific">Actinoplanes italicus</name>
    <dbReference type="NCBI Taxonomy" id="113567"/>
    <lineage>
        <taxon>Bacteria</taxon>
        <taxon>Bacillati</taxon>
        <taxon>Actinomycetota</taxon>
        <taxon>Actinomycetes</taxon>
        <taxon>Micromonosporales</taxon>
        <taxon>Micromonosporaceae</taxon>
        <taxon>Actinoplanes</taxon>
    </lineage>
</organism>
<comment type="caution">
    <text evidence="7">The sequence shown here is derived from an EMBL/GenBank/DDBJ whole genome shotgun (WGS) entry which is preliminary data.</text>
</comment>
<dbReference type="PROSITE" id="PS50005">
    <property type="entry name" value="TPR"/>
    <property type="match status" value="2"/>
</dbReference>
<dbReference type="PANTHER" id="PTHR45954">
    <property type="entry name" value="LD33695P"/>
    <property type="match status" value="1"/>
</dbReference>
<dbReference type="Gene3D" id="1.10.260.40">
    <property type="entry name" value="lambda repressor-like DNA-binding domains"/>
    <property type="match status" value="1"/>
</dbReference>
<name>A0A2T0KHJ3_9ACTN</name>
<evidence type="ECO:0000259" key="6">
    <source>
        <dbReference type="PROSITE" id="PS50943"/>
    </source>
</evidence>
<evidence type="ECO:0000313" key="7">
    <source>
        <dbReference type="EMBL" id="PRX22901.1"/>
    </source>
</evidence>
<feature type="domain" description="HTH cro/C1-type" evidence="6">
    <location>
        <begin position="7"/>
        <end position="62"/>
    </location>
</feature>